<dbReference type="OrthoDB" id="5413982at2759"/>
<dbReference type="HOGENOM" id="CLU_016578_0_0_1"/>
<accession>R8BU59</accession>
<proteinExistence type="predicted"/>
<evidence type="ECO:0000256" key="1">
    <source>
        <dbReference type="SAM" id="Coils"/>
    </source>
</evidence>
<reference evidence="4" key="1">
    <citation type="journal article" date="2013" name="Genome Announc.">
        <title>Draft genome sequence of the ascomycete Phaeoacremonium aleophilum strain UCR-PA7, a causal agent of the esca disease complex in grapevines.</title>
        <authorList>
            <person name="Blanco-Ulate B."/>
            <person name="Rolshausen P."/>
            <person name="Cantu D."/>
        </authorList>
    </citation>
    <scope>NUCLEOTIDE SEQUENCE [LARGE SCALE GENOMIC DNA]</scope>
    <source>
        <strain evidence="4">UCR-PA7</strain>
    </source>
</reference>
<evidence type="ECO:0000313" key="4">
    <source>
        <dbReference type="Proteomes" id="UP000014074"/>
    </source>
</evidence>
<feature type="compositionally biased region" description="Low complexity" evidence="2">
    <location>
        <begin position="204"/>
        <end position="216"/>
    </location>
</feature>
<feature type="region of interest" description="Disordered" evidence="2">
    <location>
        <begin position="161"/>
        <end position="223"/>
    </location>
</feature>
<evidence type="ECO:0000256" key="2">
    <source>
        <dbReference type="SAM" id="MobiDB-lite"/>
    </source>
</evidence>
<feature type="compositionally biased region" description="Low complexity" evidence="2">
    <location>
        <begin position="583"/>
        <end position="604"/>
    </location>
</feature>
<protein>
    <submittedName>
        <fullName evidence="3">Putative m protein repeat protein</fullName>
    </submittedName>
</protein>
<dbReference type="EMBL" id="KB932886">
    <property type="protein sequence ID" value="EOO02913.1"/>
    <property type="molecule type" value="Genomic_DNA"/>
</dbReference>
<gene>
    <name evidence="3" type="ORF">UCRPA7_1599</name>
</gene>
<feature type="compositionally biased region" description="Basic and acidic residues" evidence="2">
    <location>
        <begin position="32"/>
        <end position="44"/>
    </location>
</feature>
<feature type="compositionally biased region" description="Polar residues" evidence="2">
    <location>
        <begin position="184"/>
        <end position="203"/>
    </location>
</feature>
<feature type="compositionally biased region" description="Basic and acidic residues" evidence="2">
    <location>
        <begin position="1"/>
        <end position="23"/>
    </location>
</feature>
<feature type="coiled-coil region" evidence="1">
    <location>
        <begin position="628"/>
        <end position="662"/>
    </location>
</feature>
<keyword evidence="4" id="KW-1185">Reference proteome</keyword>
<feature type="region of interest" description="Disordered" evidence="2">
    <location>
        <begin position="667"/>
        <end position="689"/>
    </location>
</feature>
<organism evidence="3 4">
    <name type="scientific">Phaeoacremonium minimum (strain UCR-PA7)</name>
    <name type="common">Esca disease fungus</name>
    <name type="synonym">Togninia minima</name>
    <dbReference type="NCBI Taxonomy" id="1286976"/>
    <lineage>
        <taxon>Eukaryota</taxon>
        <taxon>Fungi</taxon>
        <taxon>Dikarya</taxon>
        <taxon>Ascomycota</taxon>
        <taxon>Pezizomycotina</taxon>
        <taxon>Sordariomycetes</taxon>
        <taxon>Sordariomycetidae</taxon>
        <taxon>Togniniales</taxon>
        <taxon>Togniniaceae</taxon>
        <taxon>Phaeoacremonium</taxon>
    </lineage>
</organism>
<dbReference type="eggNOG" id="ENOG502S2WH">
    <property type="taxonomic scope" value="Eukaryota"/>
</dbReference>
<feature type="region of interest" description="Disordered" evidence="2">
    <location>
        <begin position="580"/>
        <end position="609"/>
    </location>
</feature>
<dbReference type="AlphaFoldDB" id="R8BU59"/>
<name>R8BU59_PHAM7</name>
<dbReference type="KEGG" id="tmn:UCRPA7_1599"/>
<dbReference type="Proteomes" id="UP000014074">
    <property type="component" value="Unassembled WGS sequence"/>
</dbReference>
<dbReference type="GeneID" id="19321763"/>
<feature type="compositionally biased region" description="Acidic residues" evidence="2">
    <location>
        <begin position="669"/>
        <end position="680"/>
    </location>
</feature>
<keyword evidence="1" id="KW-0175">Coiled coil</keyword>
<evidence type="ECO:0000313" key="3">
    <source>
        <dbReference type="EMBL" id="EOO02913.1"/>
    </source>
</evidence>
<dbReference type="RefSeq" id="XP_007912370.1">
    <property type="nucleotide sequence ID" value="XM_007914179.1"/>
</dbReference>
<sequence length="815" mass="90667">MPEDEKAKKEKLAAARKKVEQMKKQKAKQAAAKKDTSADAKAETPESSSAVADEPSAADEKPPVNDAPEEAEAEPEPTPASPSAGPSLSQQSKTRSKSFRAGSISAPGPLSPGLTIPEGDTAPEIYRKQVARIEELEKEVKRLVAAETRWRKMEEELADLREAEGKASGGSEVEKLKNELAALQRQNSQLHAQVSRSSATRHGSSPSISMSSPPSSELEAQLQSKSNTIETMELEMSRLRAQVERLAISTSGAGDSEQVTALEEKLARSEKAAALAQRELADLKGNLERTSAKAVKESSERVSAETKLRTLEREREEVGTARDELQKKAEGLEKKVATLTTLHKEQDARMQTLRKDKEKADKELADLRSEVVKLRKSDAHDRGGTDDDHLDELENEERLRLEKKVRELETENHDLRRGIWHERRKEMQVGPDDTSPSGQFTDVDLGGGLLSPSLRKGGGGITDFFTSGLNALAGGGPSHGSDHEGLLEDDDMEFDEEAFRKAQEEDAKKRIERIKEIKRGLKSWEGYRLDLVESRHGSSEGFGEIFEININGAVGKQIGGSETRIEGRGKRTIAVRKMDRVSQHQMQQLGQQPLPGTPQQQQQQAGERQVTIDARRFERLESNVAKLLELTQLMLNRQQELNDRAQARVDTLQQEVAYAEERLQLALEGSEEEDDDDDREPPDMAYPPPGMQFRPNFGAKKPLEGLLDNLNLWAKEHGYKCATLRSTQKPGERVRVAIRCALGGEARYKTTDENGETLIRTKTGQLRKPYRKRTSKKTGCQFGFILGETGQNTNIFEVRYHPNGCHPHNHEPMDF</sequence>
<feature type="region of interest" description="Disordered" evidence="2">
    <location>
        <begin position="1"/>
        <end position="121"/>
    </location>
</feature>